<evidence type="ECO:0000313" key="3">
    <source>
        <dbReference type="Proteomes" id="UP000003163"/>
    </source>
</evidence>
<sequence length="106" mass="12774">MFRKKNFHCVVLHKMLITNLKRFFSKIYLKTLNFLKFFLIYNIITEINASGMNFVISRDSHMNIIKKSSSCYGFDFFVRIILHFFIISHGIVVCVVFYLFNKQFKR</sequence>
<reference evidence="3" key="2">
    <citation type="submission" date="2015-07" db="EMBL/GenBank/DDBJ databases">
        <title>Contrasting host-pathogen interactions and genome evolution in two generalist and specialist microsporidian pathogens of mosquitoes.</title>
        <authorList>
            <consortium name="The Broad Institute Genomics Platform"/>
            <consortium name="The Broad Institute Genome Sequencing Center for Infectious Disease"/>
            <person name="Cuomo C.A."/>
            <person name="Sanscrainte N.D."/>
            <person name="Goldberg J.M."/>
            <person name="Heiman D."/>
            <person name="Young S."/>
            <person name="Zeng Q."/>
            <person name="Becnel J.J."/>
            <person name="Birren B.W."/>
        </authorList>
    </citation>
    <scope>NUCLEOTIDE SEQUENCE [LARGE SCALE GENOMIC DNA]</scope>
    <source>
        <strain evidence="3">USNM 41457</strain>
    </source>
</reference>
<comment type="caution">
    <text evidence="2">The sequence shown here is derived from an EMBL/GenBank/DDBJ whole genome shotgun (WGS) entry which is preliminary data.</text>
</comment>
<organism evidence="2 3">
    <name type="scientific">Edhazardia aedis (strain USNM 41457)</name>
    <name type="common">Microsporidian parasite</name>
    <dbReference type="NCBI Taxonomy" id="1003232"/>
    <lineage>
        <taxon>Eukaryota</taxon>
        <taxon>Fungi</taxon>
        <taxon>Fungi incertae sedis</taxon>
        <taxon>Microsporidia</taxon>
        <taxon>Edhazardia</taxon>
    </lineage>
</organism>
<accession>J9D3N8</accession>
<evidence type="ECO:0000256" key="1">
    <source>
        <dbReference type="SAM" id="Phobius"/>
    </source>
</evidence>
<gene>
    <name evidence="2" type="ORF">EDEG_03398</name>
</gene>
<keyword evidence="1" id="KW-0472">Membrane</keyword>
<name>J9D3N8_EDHAE</name>
<feature type="transmembrane region" description="Helical" evidence="1">
    <location>
        <begin position="34"/>
        <end position="56"/>
    </location>
</feature>
<feature type="transmembrane region" description="Helical" evidence="1">
    <location>
        <begin position="76"/>
        <end position="100"/>
    </location>
</feature>
<protein>
    <submittedName>
        <fullName evidence="2">Uncharacterized protein</fullName>
    </submittedName>
</protein>
<dbReference type="InParanoid" id="J9D3N8"/>
<dbReference type="HOGENOM" id="CLU_2223247_0_0_1"/>
<keyword evidence="1" id="KW-1133">Transmembrane helix</keyword>
<keyword evidence="3" id="KW-1185">Reference proteome</keyword>
<keyword evidence="1" id="KW-0812">Transmembrane</keyword>
<dbReference type="VEuPathDB" id="MicrosporidiaDB:EDEG_03398"/>
<reference evidence="2 3" key="1">
    <citation type="submission" date="2011-08" db="EMBL/GenBank/DDBJ databases">
        <authorList>
            <person name="Liu Z.J."/>
            <person name="Shi F.L."/>
            <person name="Lu J.Q."/>
            <person name="Li M."/>
            <person name="Wang Z.L."/>
        </authorList>
    </citation>
    <scope>NUCLEOTIDE SEQUENCE [LARGE SCALE GENOMIC DNA]</scope>
    <source>
        <strain evidence="2 3">USNM 41457</strain>
    </source>
</reference>
<dbReference type="Proteomes" id="UP000003163">
    <property type="component" value="Unassembled WGS sequence"/>
</dbReference>
<dbReference type="EMBL" id="AFBI03000086">
    <property type="protein sequence ID" value="EJW02154.1"/>
    <property type="molecule type" value="Genomic_DNA"/>
</dbReference>
<dbReference type="AlphaFoldDB" id="J9D3N8"/>
<proteinExistence type="predicted"/>
<evidence type="ECO:0000313" key="2">
    <source>
        <dbReference type="EMBL" id="EJW02154.1"/>
    </source>
</evidence>